<dbReference type="Pfam" id="PF02368">
    <property type="entry name" value="Big_2"/>
    <property type="match status" value="1"/>
</dbReference>
<feature type="domain" description="Big-1" evidence="7">
    <location>
        <begin position="308"/>
        <end position="398"/>
    </location>
</feature>
<feature type="domain" description="Big-1" evidence="7">
    <location>
        <begin position="699"/>
        <end position="788"/>
    </location>
</feature>
<comment type="caution">
    <text evidence="8">The sequence shown here is derived from an EMBL/GenBank/DDBJ whole genome shotgun (WGS) entry which is preliminary data.</text>
</comment>
<dbReference type="InterPro" id="IPR015217">
    <property type="entry name" value="Invasin_dom_3"/>
</dbReference>
<dbReference type="InterPro" id="IPR051715">
    <property type="entry name" value="Intimin-Invasin_domain"/>
</dbReference>
<evidence type="ECO:0000313" key="9">
    <source>
        <dbReference type="Proteomes" id="UP000736328"/>
    </source>
</evidence>
<evidence type="ECO:0000256" key="5">
    <source>
        <dbReference type="ARBA" id="ARBA00029955"/>
    </source>
</evidence>
<feature type="chain" id="PRO_5038125461" description="Intimin" evidence="6">
    <location>
        <begin position="26"/>
        <end position="1117"/>
    </location>
</feature>
<dbReference type="SMART" id="SM00635">
    <property type="entry name" value="BID_2"/>
    <property type="match status" value="1"/>
</dbReference>
<evidence type="ECO:0000313" key="8">
    <source>
        <dbReference type="EMBL" id="MBI4727273.1"/>
    </source>
</evidence>
<protein>
    <recommendedName>
        <fullName evidence="2">Intimin</fullName>
    </recommendedName>
    <alternativeName>
        <fullName evidence="5">Attaching and effacing protein</fullName>
    </alternativeName>
</protein>
<evidence type="ECO:0000256" key="1">
    <source>
        <dbReference type="ARBA" id="ARBA00010116"/>
    </source>
</evidence>
<dbReference type="PANTHER" id="PTHR39576">
    <property type="entry name" value="ATTACHING AND EFFACING PROTEIN HOMOLOG-RELATED-RELATED"/>
    <property type="match status" value="1"/>
</dbReference>
<accession>A0A933IC52</accession>
<comment type="similarity">
    <text evidence="1">Belongs to the intimin/invasin family.</text>
</comment>
<proteinExistence type="inferred from homology"/>
<name>A0A933IC52_UNCT6</name>
<feature type="domain" description="Big-1" evidence="7">
    <location>
        <begin position="506"/>
        <end position="597"/>
    </location>
</feature>
<feature type="domain" description="Big-1" evidence="7">
    <location>
        <begin position="403"/>
        <end position="503"/>
    </location>
</feature>
<evidence type="ECO:0000256" key="3">
    <source>
        <dbReference type="ARBA" id="ARBA00023026"/>
    </source>
</evidence>
<feature type="signal peptide" evidence="6">
    <location>
        <begin position="1"/>
        <end position="25"/>
    </location>
</feature>
<dbReference type="PROSITE" id="PS51257">
    <property type="entry name" value="PROKAR_LIPOPROTEIN"/>
    <property type="match status" value="1"/>
</dbReference>
<dbReference type="InterPro" id="IPR008964">
    <property type="entry name" value="Invasin/intimin_cell_adhesion"/>
</dbReference>
<dbReference type="SMART" id="SM00634">
    <property type="entry name" value="BID_1"/>
    <property type="match status" value="6"/>
</dbReference>
<dbReference type="InterPro" id="IPR013229">
    <property type="entry name" value="PEGA"/>
</dbReference>
<keyword evidence="3" id="KW-0843">Virulence</keyword>
<dbReference type="Pfam" id="PF09134">
    <property type="entry name" value="Invasin_D3"/>
    <property type="match status" value="3"/>
</dbReference>
<dbReference type="EMBL" id="JACQXR010000113">
    <property type="protein sequence ID" value="MBI4727273.1"/>
    <property type="molecule type" value="Genomic_DNA"/>
</dbReference>
<organism evidence="8 9">
    <name type="scientific">candidate division TA06 bacterium</name>
    <dbReference type="NCBI Taxonomy" id="2250710"/>
    <lineage>
        <taxon>Bacteria</taxon>
        <taxon>Bacteria division TA06</taxon>
    </lineage>
</organism>
<keyword evidence="4" id="KW-1015">Disulfide bond</keyword>
<dbReference type="SUPFAM" id="SSF49373">
    <property type="entry name" value="Invasin/intimin cell-adhesion fragments"/>
    <property type="match status" value="8"/>
</dbReference>
<dbReference type="Proteomes" id="UP000736328">
    <property type="component" value="Unassembled WGS sequence"/>
</dbReference>
<gene>
    <name evidence="8" type="ORF">HY768_08660</name>
</gene>
<dbReference type="Gene3D" id="2.60.40.1080">
    <property type="match status" value="1"/>
</dbReference>
<dbReference type="InterPro" id="IPR003343">
    <property type="entry name" value="Big_2"/>
</dbReference>
<dbReference type="GO" id="GO:0009279">
    <property type="term" value="C:cell outer membrane"/>
    <property type="evidence" value="ECO:0007669"/>
    <property type="project" value="TreeGrafter"/>
</dbReference>
<evidence type="ECO:0000259" key="7">
    <source>
        <dbReference type="PROSITE" id="PS51127"/>
    </source>
</evidence>
<sequence>MFSKKILAIAMLLVLSAALPFTWLACSKSSPTAPGDDTTPPPTTTTIDSVILAPTSYALVVGNTVQFTATAYDSGVAVSSTYTWSSSNATIASVSTTGMVTGVTAGGPVTITATVTGTTMKGTASVTVVSASAAGAIYVTSTPSGASIYLDGISASVGTTPDTISLVAAGSHDVDVILAGYPTQTRTINVLASQVTPVNFVMTAAASIIISANPTSIAADGNSNSKITAYLKDSQNHPIPDGSLVIFRIVGVGGINPGMITANDTTNAGKVEANITSSTVVGSVRAYAIAGPESSSVTINYTPGDAAAIGLGASPTTLIPDGISSSTITATVTDAYGNPVRAGTSVAFTTTLGTITSSATTNTAGVATAKLTSATKTGTANITATCGQATAQTSVVFSEGGATLALGSSPASILANGVSASTITATLTDGVNPISGQTILFATNSGTITASAVTNAAGIATATLVSTASAANIIATVTAQAFVVKGKDFSASKLPQTTTVTFEGVTFTLGANPASITANGSSTSAITATLTKTVSGAPIAGAAVNFSTVLGTITASAITNASGVAGVTLKSGSSTGTNTVTATYGATLTRTQTVEFTAVVISTVAVSASSSSIVANGTSSTTITALVKDNAGYPVPDGTPVTFNSSAGSITPSSATKDGSATATLTSSSTPASASVTATAGSITSASITVNFIAGEAATITITATRDSLVAGSAQIDTIRATVRDGSGNLVPDGVVVNFATTLGSITNSTTTVSGVATAYLTPGTVAGNAVITATSGTASANYNVVITPGGVNSIEIQTSSNTIQVSGTGGIETCVLTATVYDQNGNKLSDGTSVSFTILRGPGAGENLNKAGYGPVVIPTAGGVAKVSLNSGTKSGTVDIRITSGSVTSGAPQVTITAGPPFSLSLSTEIYSNVAKPSPGTYSAGFSALVQDKYSNPVADGRAVYFTLFTDSTFTTQFDSASIEGSGVTGATVPGSGIATVKMFWDSKPTFHNLVVRAETSGDSVWNQLAISIPIVDPALEVVLPAYFDSTKAVADTVSLSARLTDAYNVGIDSGAVYFSASGGKILVPMDVTDINGWAYSQLVIPAKRQKDIEVTFQSCGVEVKKTITASGGKKK</sequence>
<reference evidence="8" key="1">
    <citation type="submission" date="2020-07" db="EMBL/GenBank/DDBJ databases">
        <title>Huge and variable diversity of episymbiotic CPR bacteria and DPANN archaea in groundwater ecosystems.</title>
        <authorList>
            <person name="He C.Y."/>
            <person name="Keren R."/>
            <person name="Whittaker M."/>
            <person name="Farag I.F."/>
            <person name="Doudna J."/>
            <person name="Cate J.H.D."/>
            <person name="Banfield J.F."/>
        </authorList>
    </citation>
    <scope>NUCLEOTIDE SEQUENCE</scope>
    <source>
        <strain evidence="8">NC_groundwater_1520_Pr4_B-0.1um_53_5</strain>
    </source>
</reference>
<dbReference type="Gene3D" id="2.60.40.10">
    <property type="entry name" value="Immunoglobulins"/>
    <property type="match status" value="7"/>
</dbReference>
<dbReference type="Pfam" id="PF08308">
    <property type="entry name" value="PEGA"/>
    <property type="match status" value="1"/>
</dbReference>
<dbReference type="InterPro" id="IPR003344">
    <property type="entry name" value="Big_1_dom"/>
</dbReference>
<evidence type="ECO:0000256" key="2">
    <source>
        <dbReference type="ARBA" id="ARBA00017346"/>
    </source>
</evidence>
<keyword evidence="6" id="KW-0732">Signal</keyword>
<feature type="domain" description="Big-1" evidence="7">
    <location>
        <begin position="603"/>
        <end position="693"/>
    </location>
</feature>
<dbReference type="PROSITE" id="PS51127">
    <property type="entry name" value="BIG1"/>
    <property type="match status" value="5"/>
</dbReference>
<dbReference type="InterPro" id="IPR013783">
    <property type="entry name" value="Ig-like_fold"/>
</dbReference>
<evidence type="ECO:0000256" key="6">
    <source>
        <dbReference type="SAM" id="SignalP"/>
    </source>
</evidence>
<dbReference type="AlphaFoldDB" id="A0A933IC52"/>
<dbReference type="Pfam" id="PF02369">
    <property type="entry name" value="Big_1"/>
    <property type="match status" value="2"/>
</dbReference>
<dbReference type="PANTHER" id="PTHR39576:SF2">
    <property type="entry name" value="ATTACHING AND EFFACING PROTEIN HOMOLOG-RELATED"/>
    <property type="match status" value="1"/>
</dbReference>
<evidence type="ECO:0000256" key="4">
    <source>
        <dbReference type="ARBA" id="ARBA00023157"/>
    </source>
</evidence>